<dbReference type="Proteomes" id="UP000652761">
    <property type="component" value="Unassembled WGS sequence"/>
</dbReference>
<feature type="region of interest" description="Disordered" evidence="1">
    <location>
        <begin position="1"/>
        <end position="38"/>
    </location>
</feature>
<gene>
    <name evidence="2" type="ORF">Taro_005008</name>
</gene>
<accession>A0A843TJR8</accession>
<keyword evidence="3" id="KW-1185">Reference proteome</keyword>
<evidence type="ECO:0000256" key="1">
    <source>
        <dbReference type="SAM" id="MobiDB-lite"/>
    </source>
</evidence>
<evidence type="ECO:0000313" key="3">
    <source>
        <dbReference type="Proteomes" id="UP000652761"/>
    </source>
</evidence>
<protein>
    <submittedName>
        <fullName evidence="2">Uncharacterized protein</fullName>
    </submittedName>
</protein>
<name>A0A843TJR8_COLES</name>
<sequence length="38" mass="4176">MSTRSGGRGKQQKRQSRFAEQSVVQGAEQGGQEAVFYT</sequence>
<organism evidence="2 3">
    <name type="scientific">Colocasia esculenta</name>
    <name type="common">Wild taro</name>
    <name type="synonym">Arum esculentum</name>
    <dbReference type="NCBI Taxonomy" id="4460"/>
    <lineage>
        <taxon>Eukaryota</taxon>
        <taxon>Viridiplantae</taxon>
        <taxon>Streptophyta</taxon>
        <taxon>Embryophyta</taxon>
        <taxon>Tracheophyta</taxon>
        <taxon>Spermatophyta</taxon>
        <taxon>Magnoliopsida</taxon>
        <taxon>Liliopsida</taxon>
        <taxon>Araceae</taxon>
        <taxon>Aroideae</taxon>
        <taxon>Colocasieae</taxon>
        <taxon>Colocasia</taxon>
    </lineage>
</organism>
<comment type="caution">
    <text evidence="2">The sequence shown here is derived from an EMBL/GenBank/DDBJ whole genome shotgun (WGS) entry which is preliminary data.</text>
</comment>
<reference evidence="2" key="1">
    <citation type="submission" date="2017-07" db="EMBL/GenBank/DDBJ databases">
        <title>Taro Niue Genome Assembly and Annotation.</title>
        <authorList>
            <person name="Atibalentja N."/>
            <person name="Keating K."/>
            <person name="Fields C.J."/>
        </authorList>
    </citation>
    <scope>NUCLEOTIDE SEQUENCE</scope>
    <source>
        <strain evidence="2">Niue_2</strain>
        <tissue evidence="2">Leaf</tissue>
    </source>
</reference>
<proteinExistence type="predicted"/>
<evidence type="ECO:0000313" key="2">
    <source>
        <dbReference type="EMBL" id="MQL72662.1"/>
    </source>
</evidence>
<dbReference type="EMBL" id="NMUH01000139">
    <property type="protein sequence ID" value="MQL72662.1"/>
    <property type="molecule type" value="Genomic_DNA"/>
</dbReference>
<dbReference type="AlphaFoldDB" id="A0A843TJR8"/>